<name>A0A812B6B0_ACAPH</name>
<evidence type="ECO:0000256" key="1">
    <source>
        <dbReference type="SAM" id="Phobius"/>
    </source>
</evidence>
<evidence type="ECO:0000313" key="2">
    <source>
        <dbReference type="EMBL" id="CAE1171286.1"/>
    </source>
</evidence>
<dbReference type="AlphaFoldDB" id="A0A812B6B0"/>
<keyword evidence="1" id="KW-0812">Transmembrane</keyword>
<reference evidence="2" key="1">
    <citation type="submission" date="2021-01" db="EMBL/GenBank/DDBJ databases">
        <authorList>
            <person name="Li R."/>
            <person name="Bekaert M."/>
        </authorList>
    </citation>
    <scope>NUCLEOTIDE SEQUENCE</scope>
    <source>
        <strain evidence="2">Farmed</strain>
    </source>
</reference>
<sequence length="275" mass="30972">MTNNVSVGSLGKYPVLRDSAHIYPLSALHGPVSLPRNPYSPSLDTAPATTHKTETLNVATRRVEPCLSCIYYSSLVPEFRAVKILNINNQQVKEKVGRRTVEWSPLSPLPSPRFSLSFSLYLPPSLPPPEISPFKSFGYSHLHPLSITLNHLSLSLSLSLSLRHSFFSFYLTIFSLSLSHPSPSRYHFPSFFLYSPFLPLSSSLSSSNIIFLQVSSSLSFPSIILFLPLSLNIFSNLIFNFFIFPFYSNLLFCHHLNLKQQVFLNLSSFDPLLIK</sequence>
<gene>
    <name evidence="2" type="ORF">SPHA_11491</name>
</gene>
<keyword evidence="3" id="KW-1185">Reference proteome</keyword>
<accession>A0A812B6B0</accession>
<protein>
    <submittedName>
        <fullName evidence="2">Uncharacterized protein</fullName>
    </submittedName>
</protein>
<dbReference type="Proteomes" id="UP000597762">
    <property type="component" value="Unassembled WGS sequence"/>
</dbReference>
<evidence type="ECO:0000313" key="3">
    <source>
        <dbReference type="Proteomes" id="UP000597762"/>
    </source>
</evidence>
<keyword evidence="1" id="KW-1133">Transmembrane helix</keyword>
<feature type="transmembrane region" description="Helical" evidence="1">
    <location>
        <begin position="191"/>
        <end position="211"/>
    </location>
</feature>
<organism evidence="2 3">
    <name type="scientific">Acanthosepion pharaonis</name>
    <name type="common">Pharaoh cuttlefish</name>
    <name type="synonym">Sepia pharaonis</name>
    <dbReference type="NCBI Taxonomy" id="158019"/>
    <lineage>
        <taxon>Eukaryota</taxon>
        <taxon>Metazoa</taxon>
        <taxon>Spiralia</taxon>
        <taxon>Lophotrochozoa</taxon>
        <taxon>Mollusca</taxon>
        <taxon>Cephalopoda</taxon>
        <taxon>Coleoidea</taxon>
        <taxon>Decapodiformes</taxon>
        <taxon>Sepiida</taxon>
        <taxon>Sepiina</taxon>
        <taxon>Sepiidae</taxon>
        <taxon>Acanthosepion</taxon>
    </lineage>
</organism>
<keyword evidence="1" id="KW-0472">Membrane</keyword>
<feature type="transmembrane region" description="Helical" evidence="1">
    <location>
        <begin position="223"/>
        <end position="247"/>
    </location>
</feature>
<proteinExistence type="predicted"/>
<dbReference type="EMBL" id="CAHIKZ030000379">
    <property type="protein sequence ID" value="CAE1171286.1"/>
    <property type="molecule type" value="Genomic_DNA"/>
</dbReference>
<comment type="caution">
    <text evidence="2">The sequence shown here is derived from an EMBL/GenBank/DDBJ whole genome shotgun (WGS) entry which is preliminary data.</text>
</comment>